<evidence type="ECO:0000313" key="3">
    <source>
        <dbReference type="Proteomes" id="UP001176941"/>
    </source>
</evidence>
<gene>
    <name evidence="2" type="ORF">MRATA1EN1_LOCUS17956</name>
</gene>
<evidence type="ECO:0000313" key="2">
    <source>
        <dbReference type="EMBL" id="CAI9168994.1"/>
    </source>
</evidence>
<dbReference type="EMBL" id="OX459964">
    <property type="protein sequence ID" value="CAI9168994.1"/>
    <property type="molecule type" value="Genomic_DNA"/>
</dbReference>
<evidence type="ECO:0000256" key="1">
    <source>
        <dbReference type="SAM" id="MobiDB-lite"/>
    </source>
</evidence>
<sequence length="124" mass="12844">MSLLVPSLGDSHGALEKFSGPPTLPSSGHAADVNRGEAARKPGVPSHCPPRDCLRLAGVRRVACAAPWVAAWRSYFLSAESRRCAAVALPGISTVVAAQPATLAGELGEGPPEHAHNPSTIYNE</sequence>
<organism evidence="2 3">
    <name type="scientific">Rangifer tarandus platyrhynchus</name>
    <name type="common">Svalbard reindeer</name>
    <dbReference type="NCBI Taxonomy" id="3082113"/>
    <lineage>
        <taxon>Eukaryota</taxon>
        <taxon>Metazoa</taxon>
        <taxon>Chordata</taxon>
        <taxon>Craniata</taxon>
        <taxon>Vertebrata</taxon>
        <taxon>Euteleostomi</taxon>
        <taxon>Mammalia</taxon>
        <taxon>Eutheria</taxon>
        <taxon>Laurasiatheria</taxon>
        <taxon>Artiodactyla</taxon>
        <taxon>Ruminantia</taxon>
        <taxon>Pecora</taxon>
        <taxon>Cervidae</taxon>
        <taxon>Odocoileinae</taxon>
        <taxon>Rangifer</taxon>
    </lineage>
</organism>
<name>A0ABN8Z5D3_RANTA</name>
<dbReference type="Proteomes" id="UP001176941">
    <property type="component" value="Chromosome 28"/>
</dbReference>
<feature type="region of interest" description="Disordered" evidence="1">
    <location>
        <begin position="105"/>
        <end position="124"/>
    </location>
</feature>
<accession>A0ABN8Z5D3</accession>
<reference evidence="2" key="1">
    <citation type="submission" date="2023-04" db="EMBL/GenBank/DDBJ databases">
        <authorList>
            <consortium name="ELIXIR-Norway"/>
        </authorList>
    </citation>
    <scope>NUCLEOTIDE SEQUENCE [LARGE SCALE GENOMIC DNA]</scope>
</reference>
<proteinExistence type="predicted"/>
<keyword evidence="3" id="KW-1185">Reference proteome</keyword>
<protein>
    <submittedName>
        <fullName evidence="2">Uncharacterized protein</fullName>
    </submittedName>
</protein>
<feature type="region of interest" description="Disordered" evidence="1">
    <location>
        <begin position="15"/>
        <end position="47"/>
    </location>
</feature>